<evidence type="ECO:0000256" key="1">
    <source>
        <dbReference type="SAM" id="MobiDB-lite"/>
    </source>
</evidence>
<dbReference type="AlphaFoldDB" id="A0AAQ3QQS4"/>
<keyword evidence="3" id="KW-1185">Reference proteome</keyword>
<evidence type="ECO:0000313" key="3">
    <source>
        <dbReference type="Proteomes" id="UP001327560"/>
    </source>
</evidence>
<gene>
    <name evidence="2" type="ORF">Cni_G28977</name>
</gene>
<evidence type="ECO:0000313" key="2">
    <source>
        <dbReference type="EMBL" id="WOL20174.1"/>
    </source>
</evidence>
<reference evidence="2 3" key="1">
    <citation type="submission" date="2023-10" db="EMBL/GenBank/DDBJ databases">
        <title>Chromosome-scale genome assembly provides insights into flower coloration mechanisms of Canna indica.</title>
        <authorList>
            <person name="Li C."/>
        </authorList>
    </citation>
    <scope>NUCLEOTIDE SEQUENCE [LARGE SCALE GENOMIC DNA]</scope>
    <source>
        <tissue evidence="2">Flower</tissue>
    </source>
</reference>
<feature type="region of interest" description="Disordered" evidence="1">
    <location>
        <begin position="215"/>
        <end position="254"/>
    </location>
</feature>
<feature type="region of interest" description="Disordered" evidence="1">
    <location>
        <begin position="159"/>
        <end position="191"/>
    </location>
</feature>
<dbReference type="EMBL" id="CP136898">
    <property type="protein sequence ID" value="WOL20174.1"/>
    <property type="molecule type" value="Genomic_DNA"/>
</dbReference>
<protein>
    <submittedName>
        <fullName evidence="2">Uncharacterized protein</fullName>
    </submittedName>
</protein>
<feature type="compositionally biased region" description="Basic and acidic residues" evidence="1">
    <location>
        <begin position="230"/>
        <end position="239"/>
    </location>
</feature>
<feature type="compositionally biased region" description="Basic residues" evidence="1">
    <location>
        <begin position="171"/>
        <end position="181"/>
    </location>
</feature>
<sequence length="254" mass="29444">MSELQGTSDRAHQDFLAVGVTKFCQTYISVGCKSDVVSNNLSETFNGYILKARGKLIIDMLEDIRRMLMARMYEKRELMLKNNDTICPSIRKKLEENNEETRYCHVTPAGNMKYEVQELDKSNDPDKYVDDYYKRDTYLKTYDLMLQPLIGKDTWPEVDGPHVFPPPIKKMPSRPKKKRRRDVHEDETGTRLSRGGLVITCQICFQDDHNRRSCPLRGHPSSTQSQGGDNEPRMSDQRTSKQGAKQGRFNIKEW</sequence>
<dbReference type="PANTHER" id="PTHR31973:SF187">
    <property type="entry name" value="MUTATOR TRANSPOSASE MUDRA PROTEIN"/>
    <property type="match status" value="1"/>
</dbReference>
<accession>A0AAQ3QQS4</accession>
<proteinExistence type="predicted"/>
<dbReference type="PANTHER" id="PTHR31973">
    <property type="entry name" value="POLYPROTEIN, PUTATIVE-RELATED"/>
    <property type="match status" value="1"/>
</dbReference>
<dbReference type="Proteomes" id="UP001327560">
    <property type="component" value="Chromosome 9"/>
</dbReference>
<name>A0AAQ3QQS4_9LILI</name>
<organism evidence="2 3">
    <name type="scientific">Canna indica</name>
    <name type="common">Indian-shot</name>
    <dbReference type="NCBI Taxonomy" id="4628"/>
    <lineage>
        <taxon>Eukaryota</taxon>
        <taxon>Viridiplantae</taxon>
        <taxon>Streptophyta</taxon>
        <taxon>Embryophyta</taxon>
        <taxon>Tracheophyta</taxon>
        <taxon>Spermatophyta</taxon>
        <taxon>Magnoliopsida</taxon>
        <taxon>Liliopsida</taxon>
        <taxon>Zingiberales</taxon>
        <taxon>Cannaceae</taxon>
        <taxon>Canna</taxon>
    </lineage>
</organism>